<name>A0A1I5GKX4_9PSEU</name>
<feature type="transmembrane region" description="Helical" evidence="1">
    <location>
        <begin position="9"/>
        <end position="26"/>
    </location>
</feature>
<dbReference type="AlphaFoldDB" id="A0A1I5GKX4"/>
<evidence type="ECO:0000313" key="2">
    <source>
        <dbReference type="EMBL" id="RKT87488.1"/>
    </source>
</evidence>
<organism evidence="3 4">
    <name type="scientific">Saccharopolyspora antimicrobica</name>
    <dbReference type="NCBI Taxonomy" id="455193"/>
    <lineage>
        <taxon>Bacteria</taxon>
        <taxon>Bacillati</taxon>
        <taxon>Actinomycetota</taxon>
        <taxon>Actinomycetes</taxon>
        <taxon>Pseudonocardiales</taxon>
        <taxon>Pseudonocardiaceae</taxon>
        <taxon>Saccharopolyspora</taxon>
    </lineage>
</organism>
<evidence type="ECO:0000256" key="1">
    <source>
        <dbReference type="SAM" id="Phobius"/>
    </source>
</evidence>
<accession>A0A1I5GKX4</accession>
<sequence>MSKSQLTTVLVRTLLFFVVAVVLGFISGWQIYAIIAVALTGGAALVQLGGVLWLARAEREQPEAAKGPVKPEGFL</sequence>
<dbReference type="EMBL" id="FOUP01000013">
    <property type="protein sequence ID" value="SFO36635.1"/>
    <property type="molecule type" value="Genomic_DNA"/>
</dbReference>
<gene>
    <name evidence="2" type="ORF">ATL45_5907</name>
    <name evidence="3" type="ORF">SAMN05421805_11346</name>
</gene>
<reference evidence="2 5" key="2">
    <citation type="submission" date="2018-10" db="EMBL/GenBank/DDBJ databases">
        <title>Sequencing the genomes of 1000 actinobacteria strains.</title>
        <authorList>
            <person name="Klenk H.-P."/>
        </authorList>
    </citation>
    <scope>NUCLEOTIDE SEQUENCE [LARGE SCALE GENOMIC DNA]</scope>
    <source>
        <strain evidence="2 5">DSM 45119</strain>
    </source>
</reference>
<proteinExistence type="predicted"/>
<protein>
    <submittedName>
        <fullName evidence="3">Uncharacterized protein</fullName>
    </submittedName>
</protein>
<dbReference type="RefSeq" id="WP_093156668.1">
    <property type="nucleotide sequence ID" value="NZ_FOUP01000013.1"/>
</dbReference>
<keyword evidence="1" id="KW-0472">Membrane</keyword>
<evidence type="ECO:0000313" key="3">
    <source>
        <dbReference type="EMBL" id="SFO36635.1"/>
    </source>
</evidence>
<keyword evidence="1" id="KW-1133">Transmembrane helix</keyword>
<feature type="transmembrane region" description="Helical" evidence="1">
    <location>
        <begin position="32"/>
        <end position="55"/>
    </location>
</feature>
<dbReference type="Proteomes" id="UP000199398">
    <property type="component" value="Unassembled WGS sequence"/>
</dbReference>
<dbReference type="STRING" id="455193.SAMN05421805_11346"/>
<evidence type="ECO:0000313" key="4">
    <source>
        <dbReference type="Proteomes" id="UP000199398"/>
    </source>
</evidence>
<dbReference type="EMBL" id="RBXX01000002">
    <property type="protein sequence ID" value="RKT87488.1"/>
    <property type="molecule type" value="Genomic_DNA"/>
</dbReference>
<reference evidence="3 4" key="1">
    <citation type="submission" date="2016-10" db="EMBL/GenBank/DDBJ databases">
        <authorList>
            <person name="de Groot N.N."/>
        </authorList>
    </citation>
    <scope>NUCLEOTIDE SEQUENCE [LARGE SCALE GENOMIC DNA]</scope>
    <source>
        <strain evidence="3 4">CPCC 201259</strain>
    </source>
</reference>
<evidence type="ECO:0000313" key="5">
    <source>
        <dbReference type="Proteomes" id="UP000270697"/>
    </source>
</evidence>
<dbReference type="Proteomes" id="UP000270697">
    <property type="component" value="Unassembled WGS sequence"/>
</dbReference>
<keyword evidence="5" id="KW-1185">Reference proteome</keyword>
<keyword evidence="1" id="KW-0812">Transmembrane</keyword>